<evidence type="ECO:0000313" key="3">
    <source>
        <dbReference type="Proteomes" id="UP000652219"/>
    </source>
</evidence>
<dbReference type="AlphaFoldDB" id="A0A8H6JGS5"/>
<keyword evidence="2" id="KW-0687">Ribonucleoprotein</keyword>
<dbReference type="GO" id="GO:0005840">
    <property type="term" value="C:ribosome"/>
    <property type="evidence" value="ECO:0007669"/>
    <property type="project" value="UniProtKB-KW"/>
</dbReference>
<dbReference type="EMBL" id="WIGN01000059">
    <property type="protein sequence ID" value="KAF6812800.1"/>
    <property type="molecule type" value="Genomic_DNA"/>
</dbReference>
<keyword evidence="2" id="KW-0689">Ribosomal protein</keyword>
<accession>A0A8H6JGS5</accession>
<sequence>MANNGPTVKQEPGVQSDEAWNEEQLKQAMNHLNLLHIKLRGLRAAVPHMMEPLSFKQPSPQAKFNSFIGAVEAANKDLQDFQDLRKSAEMTKIMNHASERRKQEPNGIKPWRVTDHPDWMTVDPKQD</sequence>
<gene>
    <name evidence="2" type="ORF">CSOJ01_04956</name>
</gene>
<comment type="caution">
    <text evidence="2">The sequence shown here is derived from an EMBL/GenBank/DDBJ whole genome shotgun (WGS) entry which is preliminary data.</text>
</comment>
<feature type="compositionally biased region" description="Basic and acidic residues" evidence="1">
    <location>
        <begin position="112"/>
        <end position="127"/>
    </location>
</feature>
<feature type="region of interest" description="Disordered" evidence="1">
    <location>
        <begin position="95"/>
        <end position="127"/>
    </location>
</feature>
<keyword evidence="3" id="KW-1185">Reference proteome</keyword>
<protein>
    <submittedName>
        <fullName evidence="2">Ribosomal protein l34e</fullName>
    </submittedName>
</protein>
<proteinExistence type="predicted"/>
<name>A0A8H6JGS5_9PEZI</name>
<feature type="region of interest" description="Disordered" evidence="1">
    <location>
        <begin position="1"/>
        <end position="21"/>
    </location>
</feature>
<evidence type="ECO:0000313" key="2">
    <source>
        <dbReference type="EMBL" id="KAF6812800.1"/>
    </source>
</evidence>
<evidence type="ECO:0000256" key="1">
    <source>
        <dbReference type="SAM" id="MobiDB-lite"/>
    </source>
</evidence>
<organism evidence="2 3">
    <name type="scientific">Colletotrichum sojae</name>
    <dbReference type="NCBI Taxonomy" id="2175907"/>
    <lineage>
        <taxon>Eukaryota</taxon>
        <taxon>Fungi</taxon>
        <taxon>Dikarya</taxon>
        <taxon>Ascomycota</taxon>
        <taxon>Pezizomycotina</taxon>
        <taxon>Sordariomycetes</taxon>
        <taxon>Hypocreomycetidae</taxon>
        <taxon>Glomerellales</taxon>
        <taxon>Glomerellaceae</taxon>
        <taxon>Colletotrichum</taxon>
        <taxon>Colletotrichum orchidearum species complex</taxon>
    </lineage>
</organism>
<reference evidence="2 3" key="1">
    <citation type="journal article" date="2020" name="Phytopathology">
        <title>Genome Sequence Resources of Colletotrichum truncatum, C. plurivorum, C. musicola, and C. sojae: Four Species Pathogenic to Soybean (Glycine max).</title>
        <authorList>
            <person name="Rogerio F."/>
            <person name="Boufleur T.R."/>
            <person name="Ciampi-Guillardi M."/>
            <person name="Sukno S.A."/>
            <person name="Thon M.R."/>
            <person name="Massola Junior N.S."/>
            <person name="Baroncelli R."/>
        </authorList>
    </citation>
    <scope>NUCLEOTIDE SEQUENCE [LARGE SCALE GENOMIC DNA]</scope>
    <source>
        <strain evidence="2 3">LFN0009</strain>
    </source>
</reference>
<dbReference type="Proteomes" id="UP000652219">
    <property type="component" value="Unassembled WGS sequence"/>
</dbReference>